<dbReference type="EMBL" id="JAOTPV010000005">
    <property type="protein sequence ID" value="KAJ4482539.1"/>
    <property type="molecule type" value="Genomic_DNA"/>
</dbReference>
<evidence type="ECO:0000313" key="4">
    <source>
        <dbReference type="Proteomes" id="UP001150266"/>
    </source>
</evidence>
<protein>
    <submittedName>
        <fullName evidence="3">Uncharacterized protein</fullName>
    </submittedName>
</protein>
<keyword evidence="2" id="KW-0472">Membrane</keyword>
<evidence type="ECO:0000256" key="1">
    <source>
        <dbReference type="SAM" id="MobiDB-lite"/>
    </source>
</evidence>
<sequence length="330" mass="35705">MPTLAACYSSFADTLTLEASRSTVDRSAASTPLHARRKACSGRTTTYSAESYHTATSDASSSEANSSGTSIYELHESTNDPERNPWSTFPATPSISFVPFFTLAAYTSASTTNDISPSPPTDVTKRKNSKQNIVGRAVGGAVGGGMFVIILALLIFLSLRRYRQRRRPPSQQYLRSVPIIPPAVSQDRDIKDANSRAASPSTYTSTRTTSNYKAFMRPWTAALESGSTFRDDSSVTIQSISAPFVPPPPRTNIPEAQPPSERLPSDSRNRPSKFVEQLMVNSTNLGVLVAIARAEAGQRQEQANFMPSSSSLNPPSGKNVFFLLVTIAQP</sequence>
<keyword evidence="2" id="KW-0812">Transmembrane</keyword>
<proteinExistence type="predicted"/>
<dbReference type="OrthoDB" id="2994362at2759"/>
<name>A0A9W9AIF1_9AGAR</name>
<keyword evidence="4" id="KW-1185">Reference proteome</keyword>
<evidence type="ECO:0000313" key="3">
    <source>
        <dbReference type="EMBL" id="KAJ4482539.1"/>
    </source>
</evidence>
<comment type="caution">
    <text evidence="3">The sequence shown here is derived from an EMBL/GenBank/DDBJ whole genome shotgun (WGS) entry which is preliminary data.</text>
</comment>
<gene>
    <name evidence="3" type="ORF">J3R30DRAFT_3855555</name>
</gene>
<reference evidence="3" key="1">
    <citation type="submission" date="2022-08" db="EMBL/GenBank/DDBJ databases">
        <title>A Global Phylogenomic Analysis of the Shiitake Genus Lentinula.</title>
        <authorList>
            <consortium name="DOE Joint Genome Institute"/>
            <person name="Sierra-Patev S."/>
            <person name="Min B."/>
            <person name="Naranjo-Ortiz M."/>
            <person name="Looney B."/>
            <person name="Konkel Z."/>
            <person name="Slot J.C."/>
            <person name="Sakamoto Y."/>
            <person name="Steenwyk J.L."/>
            <person name="Rokas A."/>
            <person name="Carro J."/>
            <person name="Camarero S."/>
            <person name="Ferreira P."/>
            <person name="Molpeceres G."/>
            <person name="Ruiz-Duenas F.J."/>
            <person name="Serrano A."/>
            <person name="Henrissat B."/>
            <person name="Drula E."/>
            <person name="Hughes K.W."/>
            <person name="Mata J.L."/>
            <person name="Ishikawa N.K."/>
            <person name="Vargas-Isla R."/>
            <person name="Ushijima S."/>
            <person name="Smith C.A."/>
            <person name="Ahrendt S."/>
            <person name="Andreopoulos W."/>
            <person name="He G."/>
            <person name="Labutti K."/>
            <person name="Lipzen A."/>
            <person name="Ng V."/>
            <person name="Riley R."/>
            <person name="Sandor L."/>
            <person name="Barry K."/>
            <person name="Martinez A.T."/>
            <person name="Xiao Y."/>
            <person name="Gibbons J.G."/>
            <person name="Terashima K."/>
            <person name="Grigoriev I.V."/>
            <person name="Hibbett D.S."/>
        </authorList>
    </citation>
    <scope>NUCLEOTIDE SEQUENCE</scope>
    <source>
        <strain evidence="3">JLM2183</strain>
    </source>
</reference>
<accession>A0A9W9AIF1</accession>
<feature type="region of interest" description="Disordered" evidence="1">
    <location>
        <begin position="240"/>
        <end position="269"/>
    </location>
</feature>
<evidence type="ECO:0000256" key="2">
    <source>
        <dbReference type="SAM" id="Phobius"/>
    </source>
</evidence>
<organism evidence="3 4">
    <name type="scientific">Lentinula aciculospora</name>
    <dbReference type="NCBI Taxonomy" id="153920"/>
    <lineage>
        <taxon>Eukaryota</taxon>
        <taxon>Fungi</taxon>
        <taxon>Dikarya</taxon>
        <taxon>Basidiomycota</taxon>
        <taxon>Agaricomycotina</taxon>
        <taxon>Agaricomycetes</taxon>
        <taxon>Agaricomycetidae</taxon>
        <taxon>Agaricales</taxon>
        <taxon>Marasmiineae</taxon>
        <taxon>Omphalotaceae</taxon>
        <taxon>Lentinula</taxon>
    </lineage>
</organism>
<feature type="transmembrane region" description="Helical" evidence="2">
    <location>
        <begin position="133"/>
        <end position="157"/>
    </location>
</feature>
<feature type="compositionally biased region" description="Low complexity" evidence="1">
    <location>
        <begin position="195"/>
        <end position="207"/>
    </location>
</feature>
<dbReference type="Proteomes" id="UP001150266">
    <property type="component" value="Unassembled WGS sequence"/>
</dbReference>
<keyword evidence="2" id="KW-1133">Transmembrane helix</keyword>
<feature type="region of interest" description="Disordered" evidence="1">
    <location>
        <begin position="185"/>
        <end position="207"/>
    </location>
</feature>
<dbReference type="AlphaFoldDB" id="A0A9W9AIF1"/>